<evidence type="ECO:0000259" key="6">
    <source>
        <dbReference type="PROSITE" id="PS50850"/>
    </source>
</evidence>
<evidence type="ECO:0000313" key="8">
    <source>
        <dbReference type="Proteomes" id="UP000639859"/>
    </source>
</evidence>
<dbReference type="Gene3D" id="1.20.1250.20">
    <property type="entry name" value="MFS general substrate transporter like domains"/>
    <property type="match status" value="2"/>
</dbReference>
<evidence type="ECO:0000256" key="5">
    <source>
        <dbReference type="SAM" id="Phobius"/>
    </source>
</evidence>
<comment type="caution">
    <text evidence="7">The sequence shown here is derived from an EMBL/GenBank/DDBJ whole genome shotgun (WGS) entry which is preliminary data.</text>
</comment>
<feature type="transmembrane region" description="Helical" evidence="5">
    <location>
        <begin position="170"/>
        <end position="193"/>
    </location>
</feature>
<sequence>MTTGSQAARRPAMQGGAITVLLCFLVAVLEGFDIQAMGVAAPKLGPELGLAKAVLGEALAASNIGLVLGAVLGGWLADRLGRKAVLIGAVLGFGGFTLLTMFAHDFSMLFAARLGAGLGFGAALPNIMALAAEVAPAGKRGSTGTMMFCGMPLGGGLVALVSWLNPHLDWRHLFLIGGLAPLLLAPLILVLMKETARPAPSPAKGAAWTWLGLIPLYGLSHLALTWLGGLPGLGSLRGLAPWLATLPTVIIAYMVVNRAALFGERRALPSLLLWAVFFPTLLILYLVLNWLPTLVIAKGFAPQASLASACFNLASVVGALILGRLVDRFGLRWPMIAGYVGLTLSLMLLARADGLAAVLALSGAVGFFVLGANYALYGAAASYYPAQARGRGSGAAVAWGRLGAVVGPLVGGQLLQAGDSAGSVVAAMTPLALTALVGIVLLTLLEPPRH</sequence>
<dbReference type="Pfam" id="PF07690">
    <property type="entry name" value="MFS_1"/>
    <property type="match status" value="1"/>
</dbReference>
<feature type="transmembrane region" description="Helical" evidence="5">
    <location>
        <begin position="110"/>
        <end position="132"/>
    </location>
</feature>
<evidence type="ECO:0000313" key="7">
    <source>
        <dbReference type="EMBL" id="MBI1686747.1"/>
    </source>
</evidence>
<dbReference type="EMBL" id="JADWOX010000026">
    <property type="protein sequence ID" value="MBI1686747.1"/>
    <property type="molecule type" value="Genomic_DNA"/>
</dbReference>
<evidence type="ECO:0000256" key="2">
    <source>
        <dbReference type="ARBA" id="ARBA00022692"/>
    </source>
</evidence>
<dbReference type="InterPro" id="IPR020846">
    <property type="entry name" value="MFS_dom"/>
</dbReference>
<dbReference type="PROSITE" id="PS50850">
    <property type="entry name" value="MFS"/>
    <property type="match status" value="1"/>
</dbReference>
<organism evidence="7 8">
    <name type="scientific">Caulobacter hibisci</name>
    <dbReference type="NCBI Taxonomy" id="2035993"/>
    <lineage>
        <taxon>Bacteria</taxon>
        <taxon>Pseudomonadati</taxon>
        <taxon>Pseudomonadota</taxon>
        <taxon>Alphaproteobacteria</taxon>
        <taxon>Caulobacterales</taxon>
        <taxon>Caulobacteraceae</taxon>
        <taxon>Caulobacter</taxon>
    </lineage>
</organism>
<reference evidence="7 8" key="1">
    <citation type="submission" date="2020-11" db="EMBL/GenBank/DDBJ databases">
        <title>genome sequence of strain KACC 18849.</title>
        <authorList>
            <person name="Gao J."/>
            <person name="Zhang X."/>
        </authorList>
    </citation>
    <scope>NUCLEOTIDE SEQUENCE [LARGE SCALE GENOMIC DNA]</scope>
    <source>
        <strain evidence="7 8">KACC 18849</strain>
    </source>
</reference>
<feature type="transmembrane region" description="Helical" evidence="5">
    <location>
        <begin position="55"/>
        <end position="77"/>
    </location>
</feature>
<dbReference type="Proteomes" id="UP000639859">
    <property type="component" value="Unassembled WGS sequence"/>
</dbReference>
<feature type="transmembrane region" description="Helical" evidence="5">
    <location>
        <begin position="398"/>
        <end position="415"/>
    </location>
</feature>
<keyword evidence="2 5" id="KW-0812">Transmembrane</keyword>
<feature type="transmembrane region" description="Helical" evidence="5">
    <location>
        <begin position="205"/>
        <end position="227"/>
    </location>
</feature>
<feature type="transmembrane region" description="Helical" evidence="5">
    <location>
        <begin position="421"/>
        <end position="445"/>
    </location>
</feature>
<evidence type="ECO:0000256" key="4">
    <source>
        <dbReference type="ARBA" id="ARBA00023136"/>
    </source>
</evidence>
<dbReference type="InterPro" id="IPR011701">
    <property type="entry name" value="MFS"/>
</dbReference>
<proteinExistence type="predicted"/>
<dbReference type="InterPro" id="IPR036259">
    <property type="entry name" value="MFS_trans_sf"/>
</dbReference>
<dbReference type="RefSeq" id="WP_198578631.1">
    <property type="nucleotide sequence ID" value="NZ_JADWOX010000026.1"/>
</dbReference>
<keyword evidence="8" id="KW-1185">Reference proteome</keyword>
<feature type="domain" description="Major facilitator superfamily (MFS) profile" evidence="6">
    <location>
        <begin position="19"/>
        <end position="450"/>
    </location>
</feature>
<evidence type="ECO:0000256" key="1">
    <source>
        <dbReference type="ARBA" id="ARBA00004141"/>
    </source>
</evidence>
<comment type="subcellular location">
    <subcellularLocation>
        <location evidence="1">Membrane</location>
        <topology evidence="1">Multi-pass membrane protein</topology>
    </subcellularLocation>
</comment>
<dbReference type="PROSITE" id="PS00216">
    <property type="entry name" value="SUGAR_TRANSPORT_1"/>
    <property type="match status" value="1"/>
</dbReference>
<feature type="transmembrane region" description="Helical" evidence="5">
    <location>
        <begin position="144"/>
        <end position="164"/>
    </location>
</feature>
<feature type="transmembrane region" description="Helical" evidence="5">
    <location>
        <begin position="300"/>
        <end position="322"/>
    </location>
</feature>
<evidence type="ECO:0000256" key="3">
    <source>
        <dbReference type="ARBA" id="ARBA00022989"/>
    </source>
</evidence>
<feature type="transmembrane region" description="Helical" evidence="5">
    <location>
        <begin position="84"/>
        <end position="104"/>
    </location>
</feature>
<feature type="transmembrane region" description="Helical" evidence="5">
    <location>
        <begin position="268"/>
        <end position="288"/>
    </location>
</feature>
<feature type="transmembrane region" description="Helical" evidence="5">
    <location>
        <begin position="329"/>
        <end position="349"/>
    </location>
</feature>
<protein>
    <submittedName>
        <fullName evidence="7">MFS transporter</fullName>
    </submittedName>
</protein>
<feature type="transmembrane region" description="Helical" evidence="5">
    <location>
        <begin position="239"/>
        <end position="256"/>
    </location>
</feature>
<keyword evidence="3 5" id="KW-1133">Transmembrane helix</keyword>
<dbReference type="SUPFAM" id="SSF103473">
    <property type="entry name" value="MFS general substrate transporter"/>
    <property type="match status" value="1"/>
</dbReference>
<gene>
    <name evidence="7" type="ORF">I4Q42_24025</name>
</gene>
<dbReference type="PANTHER" id="PTHR23508:SF10">
    <property type="entry name" value="CARBOXYLIC ACID TRANSPORTER PROTEIN HOMOLOG"/>
    <property type="match status" value="1"/>
</dbReference>
<feature type="transmembrane region" description="Helical" evidence="5">
    <location>
        <begin position="355"/>
        <end position="377"/>
    </location>
</feature>
<keyword evidence="4 5" id="KW-0472">Membrane</keyword>
<accession>A0ABS0T4D0</accession>
<name>A0ABS0T4D0_9CAUL</name>
<dbReference type="PANTHER" id="PTHR23508">
    <property type="entry name" value="CARBOXYLIC ACID TRANSPORTER PROTEIN HOMOLOG"/>
    <property type="match status" value="1"/>
</dbReference>
<dbReference type="InterPro" id="IPR005829">
    <property type="entry name" value="Sugar_transporter_CS"/>
</dbReference>